<dbReference type="GO" id="GO:0005524">
    <property type="term" value="F:ATP binding"/>
    <property type="evidence" value="ECO:0007669"/>
    <property type="project" value="UniProtKB-KW"/>
</dbReference>
<evidence type="ECO:0000256" key="5">
    <source>
        <dbReference type="ARBA" id="ARBA00022741"/>
    </source>
</evidence>
<dbReference type="Pfam" id="PF00005">
    <property type="entry name" value="ABC_tran"/>
    <property type="match status" value="1"/>
</dbReference>
<comment type="caution">
    <text evidence="11">The sequence shown here is derived from an EMBL/GenBank/DDBJ whole genome shotgun (WGS) entry which is preliminary data.</text>
</comment>
<keyword evidence="8 9" id="KW-0472">Membrane</keyword>
<evidence type="ECO:0000256" key="1">
    <source>
        <dbReference type="ARBA" id="ARBA00004651"/>
    </source>
</evidence>
<reference evidence="11 12" key="1">
    <citation type="submission" date="2018-03" db="EMBL/GenBank/DDBJ databases">
        <title>The draft genome of Mesorhizobium sp. 6GN-30.</title>
        <authorList>
            <person name="Liu L."/>
            <person name="Li L."/>
            <person name="Wang T."/>
            <person name="Zhang X."/>
            <person name="Liang L."/>
        </authorList>
    </citation>
    <scope>NUCLEOTIDE SEQUENCE [LARGE SCALE GENOMIC DNA]</scope>
    <source>
        <strain evidence="11 12">6GN30</strain>
    </source>
</reference>
<keyword evidence="7 9" id="KW-1133">Transmembrane helix</keyword>
<feature type="transmembrane region" description="Helical" evidence="9">
    <location>
        <begin position="189"/>
        <end position="214"/>
    </location>
</feature>
<evidence type="ECO:0000256" key="3">
    <source>
        <dbReference type="ARBA" id="ARBA00022448"/>
    </source>
</evidence>
<comment type="subcellular location">
    <subcellularLocation>
        <location evidence="1">Cell membrane</location>
        <topology evidence="1">Multi-pass membrane protein</topology>
    </subcellularLocation>
</comment>
<keyword evidence="5" id="KW-0547">Nucleotide-binding</keyword>
<evidence type="ECO:0000259" key="10">
    <source>
        <dbReference type="PROSITE" id="PS50893"/>
    </source>
</evidence>
<dbReference type="PANTHER" id="PTHR11384:SF59">
    <property type="entry name" value="LYSOSOMAL COBALAMIN TRANSPORTER ABCD4"/>
    <property type="match status" value="1"/>
</dbReference>
<dbReference type="EMBL" id="PXYK01000001">
    <property type="protein sequence ID" value="PSJ65730.1"/>
    <property type="molecule type" value="Genomic_DNA"/>
</dbReference>
<proteinExistence type="inferred from homology"/>
<accession>A0A2P7STD1</accession>
<dbReference type="Gene3D" id="1.20.1560.10">
    <property type="entry name" value="ABC transporter type 1, transmembrane domain"/>
    <property type="match status" value="1"/>
</dbReference>
<keyword evidence="4 9" id="KW-0812">Transmembrane</keyword>
<dbReference type="InterPro" id="IPR050835">
    <property type="entry name" value="ABC_transporter_sub-D"/>
</dbReference>
<dbReference type="InterPro" id="IPR036640">
    <property type="entry name" value="ABC1_TM_sf"/>
</dbReference>
<evidence type="ECO:0000256" key="7">
    <source>
        <dbReference type="ARBA" id="ARBA00022989"/>
    </source>
</evidence>
<dbReference type="RefSeq" id="WP_106770272.1">
    <property type="nucleotide sequence ID" value="NZ_PXYK01000001.1"/>
</dbReference>
<protein>
    <submittedName>
        <fullName evidence="11">ABC transporter ATP-binding protein</fullName>
    </submittedName>
</protein>
<evidence type="ECO:0000313" key="12">
    <source>
        <dbReference type="Proteomes" id="UP000241229"/>
    </source>
</evidence>
<evidence type="ECO:0000313" key="11">
    <source>
        <dbReference type="EMBL" id="PSJ65730.1"/>
    </source>
</evidence>
<name>A0A2P7STD1_9HYPH</name>
<dbReference type="Pfam" id="PF06472">
    <property type="entry name" value="ABC_membrane_2"/>
    <property type="match status" value="1"/>
</dbReference>
<feature type="transmembrane region" description="Helical" evidence="9">
    <location>
        <begin position="155"/>
        <end position="177"/>
    </location>
</feature>
<dbReference type="InterPro" id="IPR017871">
    <property type="entry name" value="ABC_transporter-like_CS"/>
</dbReference>
<comment type="similarity">
    <text evidence="2">Belongs to the ABC transporter superfamily.</text>
</comment>
<evidence type="ECO:0000256" key="6">
    <source>
        <dbReference type="ARBA" id="ARBA00022840"/>
    </source>
</evidence>
<organism evidence="11 12">
    <name type="scientific">Kumtagia ephedrae</name>
    <dbReference type="NCBI Taxonomy" id="2116701"/>
    <lineage>
        <taxon>Bacteria</taxon>
        <taxon>Pseudomonadati</taxon>
        <taxon>Pseudomonadota</taxon>
        <taxon>Alphaproteobacteria</taxon>
        <taxon>Hyphomicrobiales</taxon>
        <taxon>Phyllobacteriaceae</taxon>
        <taxon>Kumtagia</taxon>
    </lineage>
</organism>
<dbReference type="OrthoDB" id="9810134at2"/>
<dbReference type="GO" id="GO:0005886">
    <property type="term" value="C:plasma membrane"/>
    <property type="evidence" value="ECO:0007669"/>
    <property type="project" value="UniProtKB-SubCell"/>
</dbReference>
<dbReference type="SMART" id="SM00382">
    <property type="entry name" value="AAA"/>
    <property type="match status" value="1"/>
</dbReference>
<dbReference type="Gene3D" id="3.40.50.300">
    <property type="entry name" value="P-loop containing nucleotide triphosphate hydrolases"/>
    <property type="match status" value="1"/>
</dbReference>
<keyword evidence="12" id="KW-1185">Reference proteome</keyword>
<dbReference type="Proteomes" id="UP000241229">
    <property type="component" value="Unassembled WGS sequence"/>
</dbReference>
<dbReference type="SUPFAM" id="SSF52540">
    <property type="entry name" value="P-loop containing nucleoside triphosphate hydrolases"/>
    <property type="match status" value="1"/>
</dbReference>
<dbReference type="InterPro" id="IPR027417">
    <property type="entry name" value="P-loop_NTPase"/>
</dbReference>
<dbReference type="AlphaFoldDB" id="A0A2P7STD1"/>
<dbReference type="InterPro" id="IPR003593">
    <property type="entry name" value="AAA+_ATPase"/>
</dbReference>
<dbReference type="PROSITE" id="PS50893">
    <property type="entry name" value="ABC_TRANSPORTER_2"/>
    <property type="match status" value="1"/>
</dbReference>
<dbReference type="GO" id="GO:0016887">
    <property type="term" value="F:ATP hydrolysis activity"/>
    <property type="evidence" value="ECO:0007669"/>
    <property type="project" value="InterPro"/>
</dbReference>
<evidence type="ECO:0000256" key="8">
    <source>
        <dbReference type="ARBA" id="ARBA00023136"/>
    </source>
</evidence>
<gene>
    <name evidence="11" type="ORF">C7I84_00990</name>
</gene>
<evidence type="ECO:0000256" key="2">
    <source>
        <dbReference type="ARBA" id="ARBA00005417"/>
    </source>
</evidence>
<dbReference type="PROSITE" id="PS00211">
    <property type="entry name" value="ABC_TRANSPORTER_1"/>
    <property type="match status" value="1"/>
</dbReference>
<dbReference type="SUPFAM" id="SSF90123">
    <property type="entry name" value="ABC transporter transmembrane region"/>
    <property type="match status" value="1"/>
</dbReference>
<dbReference type="InterPro" id="IPR003439">
    <property type="entry name" value="ABC_transporter-like_ATP-bd"/>
</dbReference>
<evidence type="ECO:0000256" key="4">
    <source>
        <dbReference type="ARBA" id="ARBA00022692"/>
    </source>
</evidence>
<dbReference type="PANTHER" id="PTHR11384">
    <property type="entry name" value="ATP-BINDING CASSETTE, SUB-FAMILY D MEMBER"/>
    <property type="match status" value="1"/>
</dbReference>
<dbReference type="InterPro" id="IPR011527">
    <property type="entry name" value="ABC1_TM_dom"/>
</dbReference>
<evidence type="ECO:0000256" key="9">
    <source>
        <dbReference type="SAM" id="Phobius"/>
    </source>
</evidence>
<dbReference type="GO" id="GO:0140359">
    <property type="term" value="F:ABC-type transporter activity"/>
    <property type="evidence" value="ECO:0007669"/>
    <property type="project" value="InterPro"/>
</dbReference>
<keyword evidence="6 11" id="KW-0067">ATP-binding</keyword>
<keyword evidence="3" id="KW-0813">Transport</keyword>
<feature type="domain" description="ABC transporter" evidence="10">
    <location>
        <begin position="388"/>
        <end position="618"/>
    </location>
</feature>
<feature type="transmembrane region" description="Helical" evidence="9">
    <location>
        <begin position="64"/>
        <end position="92"/>
    </location>
</feature>
<sequence length="637" mass="69845">MRGFWGLMRAYWFSDRWHEAWALTAVIALLTAASSKVGVWIAQAGGELTSAIALFHWQENESPLATIVMAMVWLVFLVIAHDLGIFGVRHLFSTTLHRKWRGWLTGRFNAALLDANHTHLHVQAGGRDADGTAVPAPDNIDQRVHESIKDMTGGAIGLAMGVLQVVSSLFFFGQVLISTSTPIAGLEMFGTYGAAVLAFAAVAAYVPLNTWFALKLGGALERLSVASQKVEGSFRAELTTLLRRSFHMAASRGESVQQETNDRLYTGIDRVWARLNWFDAGYKAYNKIYDFIGFRVVAYAPGLLPYVNNDISLKNYVTGAELVNRLIQECSWFIHVMPSIASLKANARRVIELADAIERVQSPDDFYRSTGRSEFRFARQHGVFGLTVRDLELMHAGEETVPFLSAPLLRFRRGEWTFIKGASGTGKTSLIKAVNGLWPYGGGEIVLPEGVATFYAAQEVRLPSVSLKQLVCLPQPEAEHTDTRVAAALHRAGLGEFIESLAEPGRAGKAWEDLLSGGQKQKLVLARILLHRPGLLFLDEATGALDVQAKVAFHQAIKDNCPGITVISVMHETEPPRSATGAEFYDSVLAIADGMAVKTPLRPGLPAELTTILEQPEPLLRPVAKARAQLPVGQKQR</sequence>